<proteinExistence type="inferred from homology"/>
<reference evidence="6 7" key="1">
    <citation type="journal article" date="2021" name="Hortic Res">
        <title>Chromosome-scale assembly of the Dendrobium chrysotoxum genome enhances the understanding of orchid evolution.</title>
        <authorList>
            <person name="Zhang Y."/>
            <person name="Zhang G.Q."/>
            <person name="Zhang D."/>
            <person name="Liu X.D."/>
            <person name="Xu X.Y."/>
            <person name="Sun W.H."/>
            <person name="Yu X."/>
            <person name="Zhu X."/>
            <person name="Wang Z.W."/>
            <person name="Zhao X."/>
            <person name="Zhong W.Y."/>
            <person name="Chen H."/>
            <person name="Yin W.L."/>
            <person name="Huang T."/>
            <person name="Niu S.C."/>
            <person name="Liu Z.J."/>
        </authorList>
    </citation>
    <scope>NUCLEOTIDE SEQUENCE [LARGE SCALE GENOMIC DNA]</scope>
    <source>
        <strain evidence="6">Lindl</strain>
    </source>
</reference>
<dbReference type="Pfam" id="PF00106">
    <property type="entry name" value="adh_short"/>
    <property type="match status" value="1"/>
</dbReference>
<dbReference type="InterPro" id="IPR002347">
    <property type="entry name" value="SDR_fam"/>
</dbReference>
<evidence type="ECO:0000313" key="6">
    <source>
        <dbReference type="EMBL" id="KAH0461834.1"/>
    </source>
</evidence>
<dbReference type="PRINTS" id="PR00080">
    <property type="entry name" value="SDRFAMILY"/>
</dbReference>
<keyword evidence="7" id="KW-1185">Reference proteome</keyword>
<name>A0AAV7GJ61_DENCH</name>
<comment type="caution">
    <text evidence="6">The sequence shown here is derived from an EMBL/GenBank/DDBJ whole genome shotgun (WGS) entry which is preliminary data.</text>
</comment>
<dbReference type="PRINTS" id="PR00081">
    <property type="entry name" value="GDHRDH"/>
</dbReference>
<comment type="function">
    <text evidence="4">In the Amaryllidaceae alkaloids biosynthesic pathway, catalyzes the conversion of noroxomaritidine to oxomaritidine, a precursor of haemanthamine- and crinamine-type alkaloids, promising anticancer agents. Can also, to some extent, catalyze the condensation of 3,4-dihydroxybenzaldehyde (3,4-DHBA) and tyramine to produce norbelladine, and of isovanillin and tyramine to produce 4'-O-methylnorbelladine.</text>
</comment>
<evidence type="ECO:0000313" key="7">
    <source>
        <dbReference type="Proteomes" id="UP000775213"/>
    </source>
</evidence>
<comment type="catalytic activity">
    <reaction evidence="2">
        <text>(10bS,4aR)-noroxomaritidine + NADPH + H(+) = (10bS,4aR)-oxomaritidine + NADP(+)</text>
        <dbReference type="Rhea" id="RHEA:63200"/>
        <dbReference type="ChEBI" id="CHEBI:15378"/>
        <dbReference type="ChEBI" id="CHEBI:57783"/>
        <dbReference type="ChEBI" id="CHEBI:58349"/>
        <dbReference type="ChEBI" id="CHEBI:133996"/>
        <dbReference type="ChEBI" id="CHEBI:146209"/>
    </reaction>
    <physiologicalReaction direction="left-to-right" evidence="2">
        <dbReference type="Rhea" id="RHEA:63201"/>
    </physiologicalReaction>
</comment>
<sequence length="347" mass="37543">MYVNTLFRGSEDEDRLALKDKNPVFYNFLAESPRWADFQQIPCFKTFYKKLVSHALNKPMATESISRSSDSIKPWLSLKGKVVLITGASSGIGREVCLDLAKAGCLVIAAARRVERLKSLCDEINGWGSSASVSSPSIRAVAVELDVSGKGAEIEAGVQRAWNAFGRIDALLNNAGIRGNVNSPLDWTEDEWHSNLSTNLTGSWLVSKYVCKLMRDAKVKGCVISISSIAGLDRGQLPGGLGYVASKTGLNAITKVMALELGVFGIRVNSIAPGLFKSEITVGLMQKDWLESVMKKTVPLKSYGAIDPALTSLVRYLIHDSSEYVTGNTFIVDAGVTLPGFPIFSSL</sequence>
<evidence type="ECO:0000256" key="2">
    <source>
        <dbReference type="ARBA" id="ARBA00050958"/>
    </source>
</evidence>
<evidence type="ECO:0000256" key="3">
    <source>
        <dbReference type="ARBA" id="ARBA00052456"/>
    </source>
</evidence>
<comment type="similarity">
    <text evidence="1">Belongs to the short-chain dehydrogenases/reductases (SDR) family. SDR65C subfamily.</text>
</comment>
<dbReference type="Proteomes" id="UP000775213">
    <property type="component" value="Unassembled WGS sequence"/>
</dbReference>
<gene>
    <name evidence="6" type="ORF">IEQ34_009409</name>
</gene>
<dbReference type="PANTHER" id="PTHR44375:SF2">
    <property type="entry name" value="BETA-KETOACYL-ACP REDUCTASE-LIKE PROTEIN-RELATED"/>
    <property type="match status" value="1"/>
</dbReference>
<protein>
    <recommendedName>
        <fullName evidence="5">Noroxomaritidine/norcraugsodine reductase</fullName>
    </recommendedName>
</protein>
<organism evidence="6 7">
    <name type="scientific">Dendrobium chrysotoxum</name>
    <name type="common">Orchid</name>
    <dbReference type="NCBI Taxonomy" id="161865"/>
    <lineage>
        <taxon>Eukaryota</taxon>
        <taxon>Viridiplantae</taxon>
        <taxon>Streptophyta</taxon>
        <taxon>Embryophyta</taxon>
        <taxon>Tracheophyta</taxon>
        <taxon>Spermatophyta</taxon>
        <taxon>Magnoliopsida</taxon>
        <taxon>Liliopsida</taxon>
        <taxon>Asparagales</taxon>
        <taxon>Orchidaceae</taxon>
        <taxon>Epidendroideae</taxon>
        <taxon>Malaxideae</taxon>
        <taxon>Dendrobiinae</taxon>
        <taxon>Dendrobium</taxon>
    </lineage>
</organism>
<accession>A0AAV7GJ61</accession>
<evidence type="ECO:0000256" key="5">
    <source>
        <dbReference type="ARBA" id="ARBA00069361"/>
    </source>
</evidence>
<evidence type="ECO:0000256" key="1">
    <source>
        <dbReference type="ARBA" id="ARBA00025714"/>
    </source>
</evidence>
<dbReference type="PROSITE" id="PS00061">
    <property type="entry name" value="ADH_SHORT"/>
    <property type="match status" value="1"/>
</dbReference>
<dbReference type="EMBL" id="JAGFBR010000009">
    <property type="protein sequence ID" value="KAH0461834.1"/>
    <property type="molecule type" value="Genomic_DNA"/>
</dbReference>
<dbReference type="InterPro" id="IPR036291">
    <property type="entry name" value="NAD(P)-bd_dom_sf"/>
</dbReference>
<comment type="catalytic activity">
    <reaction evidence="3">
        <text>(10bR,4aS)-noroxomaritidine + NADPH + H(+) = (10bR,4aS)-oxomaritidine + NADP(+)</text>
        <dbReference type="Rhea" id="RHEA:63196"/>
        <dbReference type="ChEBI" id="CHEBI:15378"/>
        <dbReference type="ChEBI" id="CHEBI:57783"/>
        <dbReference type="ChEBI" id="CHEBI:58349"/>
        <dbReference type="ChEBI" id="CHEBI:133995"/>
        <dbReference type="ChEBI" id="CHEBI:146208"/>
    </reaction>
    <physiologicalReaction direction="left-to-right" evidence="3">
        <dbReference type="Rhea" id="RHEA:63197"/>
    </physiologicalReaction>
</comment>
<dbReference type="AlphaFoldDB" id="A0AAV7GJ61"/>
<evidence type="ECO:0000256" key="4">
    <source>
        <dbReference type="ARBA" id="ARBA00055943"/>
    </source>
</evidence>
<dbReference type="PANTHER" id="PTHR44375">
    <property type="entry name" value="BETA-KETOACYL-ACP REDUCTASE-LIKE PROTEIN-RELATED"/>
    <property type="match status" value="1"/>
</dbReference>
<dbReference type="Gene3D" id="3.40.50.720">
    <property type="entry name" value="NAD(P)-binding Rossmann-like Domain"/>
    <property type="match status" value="1"/>
</dbReference>
<dbReference type="SUPFAM" id="SSF51735">
    <property type="entry name" value="NAD(P)-binding Rossmann-fold domains"/>
    <property type="match status" value="1"/>
</dbReference>
<dbReference type="FunFam" id="3.40.50.720:FF:000084">
    <property type="entry name" value="Short-chain dehydrogenase reductase"/>
    <property type="match status" value="1"/>
</dbReference>
<dbReference type="InterPro" id="IPR020904">
    <property type="entry name" value="Sc_DH/Rdtase_CS"/>
</dbReference>